<evidence type="ECO:0000256" key="2">
    <source>
        <dbReference type="ARBA" id="ARBA00022803"/>
    </source>
</evidence>
<keyword evidence="1" id="KW-0677">Repeat</keyword>
<dbReference type="InterPro" id="IPR019734">
    <property type="entry name" value="TPR_rpt"/>
</dbReference>
<name>A0ABZ3C5W7_9ACTN</name>
<sequence length="1113" mass="122184">MVKEAQQDRAAVQVRREPTVIPTRMPADPDQYPAYLDNRVYQGSSGAVYPLPFHERIEDDWQDRPWDLVTLRNEWVELAVLPELGGRLAWAIDRTRDYDFFYRNHVVKPALVGLAGPWISGGVEFNWPQHHRPATFLPTAVHIEHEDDGAVTVWCADHDPFHRMKGMHGVRLRPDSTVIELRVRLHNRSDDVQTFLWWANVAARAGDHYQSFFPTDVHHVADHARRAITAFPGADRPYYGWDYPAAAEQHPGADRIDWYRNIKVPTSYMCVETDDEFFGGYDHAVGAGFIHLADRHISPGKKQWTWGNAEFGWAWDRNLTESDGPYVELMAGVYTDNQPDFAFLAPGETKSFSQYWYPFQDIGPVHQATLHAACALLVEGEQARIGVSVTRPRSGLRLALTDVATGATLWEDQFDAAPGSPVKVDAALPRAVAAHEVTLTVAHEGAVLLSWTPRAAEAVATEPAAATEPPPPEAIASADELYTTGLHLAQYRHATRRPEPYWEEALRRDPCDARCRTALAVGCLRRGDLGAAEEHLRHALDRLMLRNPNPLDGEPHHRLGQVLARSGRVDAALAAFGKAAWNQAWVAPSRLAMARLLAARGEDAEALALVAGTGSARDPRNQERCIEAILLRRTGRIEDAARVIQQLLAVDPLDAWARHLAGEGAGADGPTLLDVALEYASVGETDCALGLLAEAATAALPLGQVNVAPLAHLHAVDLLERAGRTEEAGTALRAATHADARWCHPSRPADLDMLGRLTDLHPGCALVHRLLGHQLYHVGRRVEAQQAWVTAIELDDSDPITRRNLAVAAHNIDGDPAAAEAHYDRALALAPRDARLVYELDQLRKRTGRAPQQRLAHLAPHEELVAQRDDLTVEYVELLTHLGRAEEALGILEARDFQPWEGGEGRVLAAWEQTLLALAGAARAGGRPADAVAFVNRALDPPVTLGEGPHPLANRSALHVALGDALAAQGRDDEARAAWLRAAESVGDFRTMAAVPFSDLTYFSVLAARRLGLDDRADTLVEGLARWSDDLAGTTPTVDYFATSLPSLLLFTDDLERRNRVEVAVLRAQVATLEGDTDVANERLREALGEDPNHPQALRLHRDLAAGRSAVAG</sequence>
<keyword evidence="5" id="KW-1185">Reference proteome</keyword>
<dbReference type="SUPFAM" id="SSF48452">
    <property type="entry name" value="TPR-like"/>
    <property type="match status" value="2"/>
</dbReference>
<dbReference type="PANTHER" id="PTHR45586">
    <property type="entry name" value="TPR REPEAT-CONTAINING PROTEIN PA4667"/>
    <property type="match status" value="1"/>
</dbReference>
<dbReference type="Pfam" id="PF13432">
    <property type="entry name" value="TPR_16"/>
    <property type="match status" value="1"/>
</dbReference>
<dbReference type="EMBL" id="CP115965">
    <property type="protein sequence ID" value="WZW97921.1"/>
    <property type="molecule type" value="Genomic_DNA"/>
</dbReference>
<dbReference type="InterPro" id="IPR033396">
    <property type="entry name" value="DUF5107"/>
</dbReference>
<dbReference type="Proteomes" id="UP001434337">
    <property type="component" value="Chromosome"/>
</dbReference>
<keyword evidence="2" id="KW-0802">TPR repeat</keyword>
<dbReference type="RefSeq" id="WP_342372149.1">
    <property type="nucleotide sequence ID" value="NZ_CP115965.1"/>
</dbReference>
<evidence type="ECO:0000259" key="3">
    <source>
        <dbReference type="Pfam" id="PF17128"/>
    </source>
</evidence>
<dbReference type="SMART" id="SM00028">
    <property type="entry name" value="TPR"/>
    <property type="match status" value="4"/>
</dbReference>
<evidence type="ECO:0000313" key="5">
    <source>
        <dbReference type="Proteomes" id="UP001434337"/>
    </source>
</evidence>
<reference evidence="4 5" key="1">
    <citation type="journal article" date="2023" name="Environ Microbiome">
        <title>A coral-associated actinobacterium mitigates coral bleaching under heat stress.</title>
        <authorList>
            <person name="Li J."/>
            <person name="Zou Y."/>
            <person name="Li Q."/>
            <person name="Zhang J."/>
            <person name="Bourne D.G."/>
            <person name="Lyu Y."/>
            <person name="Liu C."/>
            <person name="Zhang S."/>
        </authorList>
    </citation>
    <scope>NUCLEOTIDE SEQUENCE [LARGE SCALE GENOMIC DNA]</scope>
    <source>
        <strain evidence="4 5">SCSIO 13291</strain>
    </source>
</reference>
<feature type="domain" description="DUF5107" evidence="3">
    <location>
        <begin position="47"/>
        <end position="358"/>
    </location>
</feature>
<gene>
    <name evidence="4" type="ORF">PCC79_13640</name>
</gene>
<dbReference type="PANTHER" id="PTHR45586:SF1">
    <property type="entry name" value="LIPOPOLYSACCHARIDE ASSEMBLY PROTEIN B"/>
    <property type="match status" value="1"/>
</dbReference>
<evidence type="ECO:0000313" key="4">
    <source>
        <dbReference type="EMBL" id="WZW97921.1"/>
    </source>
</evidence>
<dbReference type="Pfam" id="PF17128">
    <property type="entry name" value="DUF5107"/>
    <property type="match status" value="1"/>
</dbReference>
<protein>
    <submittedName>
        <fullName evidence="4">DUF5107 domain-containing protein</fullName>
    </submittedName>
</protein>
<evidence type="ECO:0000256" key="1">
    <source>
        <dbReference type="ARBA" id="ARBA00022737"/>
    </source>
</evidence>
<dbReference type="InterPro" id="IPR051012">
    <property type="entry name" value="CellSynth/LPSAsmb/PSIAsmb"/>
</dbReference>
<organism evidence="4 5">
    <name type="scientific">Propioniciclava soli</name>
    <dbReference type="NCBI Taxonomy" id="2775081"/>
    <lineage>
        <taxon>Bacteria</taxon>
        <taxon>Bacillati</taxon>
        <taxon>Actinomycetota</taxon>
        <taxon>Actinomycetes</taxon>
        <taxon>Propionibacteriales</taxon>
        <taxon>Propionibacteriaceae</taxon>
        <taxon>Propioniciclava</taxon>
    </lineage>
</organism>
<accession>A0ABZ3C5W7</accession>
<proteinExistence type="predicted"/>
<dbReference type="Gene3D" id="1.25.40.10">
    <property type="entry name" value="Tetratricopeptide repeat domain"/>
    <property type="match status" value="2"/>
</dbReference>
<dbReference type="InterPro" id="IPR011990">
    <property type="entry name" value="TPR-like_helical_dom_sf"/>
</dbReference>